<evidence type="ECO:0000313" key="2">
    <source>
        <dbReference type="Proteomes" id="UP000070366"/>
    </source>
</evidence>
<reference evidence="1 2" key="1">
    <citation type="submission" date="2016-02" db="EMBL/GenBank/DDBJ databases">
        <authorList>
            <person name="Wen L."/>
            <person name="He K."/>
            <person name="Yang H."/>
        </authorList>
    </citation>
    <scope>NUCLEOTIDE SEQUENCE [LARGE SCALE GENOMIC DNA]</scope>
    <source>
        <strain evidence="1 2">DSM 22607</strain>
    </source>
</reference>
<organism evidence="1 2">
    <name type="scientific">Christensenella minuta</name>
    <dbReference type="NCBI Taxonomy" id="626937"/>
    <lineage>
        <taxon>Bacteria</taxon>
        <taxon>Bacillati</taxon>
        <taxon>Bacillota</taxon>
        <taxon>Clostridia</taxon>
        <taxon>Christensenellales</taxon>
        <taxon>Christensenellaceae</taxon>
        <taxon>Christensenella</taxon>
    </lineage>
</organism>
<name>A0A136Q8I2_9FIRM</name>
<gene>
    <name evidence="1" type="ORF">HMPREF3293_00207</name>
</gene>
<evidence type="ECO:0008006" key="3">
    <source>
        <dbReference type="Google" id="ProtNLM"/>
    </source>
</evidence>
<comment type="caution">
    <text evidence="1">The sequence shown here is derived from an EMBL/GenBank/DDBJ whole genome shotgun (WGS) entry which is preliminary data.</text>
</comment>
<keyword evidence="2" id="KW-1185">Reference proteome</keyword>
<dbReference type="STRING" id="626937.HMPREF3293_00207"/>
<dbReference type="EMBL" id="LSZW01000022">
    <property type="protein sequence ID" value="KXK66904.1"/>
    <property type="molecule type" value="Genomic_DNA"/>
</dbReference>
<proteinExistence type="predicted"/>
<sequence>MRTMQGGNITPWSCPTRSRLFAKKYNRGVLCLLVKKDKKQDIQPLPFFKTVEQMSTVCGLGANKLRQLMDKGELEYLPNGSHRLLTDRAIWDYYERAKIYAHSKTKGGDNS</sequence>
<dbReference type="RefSeq" id="WP_242861814.1">
    <property type="nucleotide sequence ID" value="NZ_CABMOF010000020.1"/>
</dbReference>
<protein>
    <recommendedName>
        <fullName evidence="3">Helix-turn-helix domain-containing protein</fullName>
    </recommendedName>
</protein>
<dbReference type="AlphaFoldDB" id="A0A136Q8I2"/>
<accession>A0A136Q8I2</accession>
<dbReference type="Proteomes" id="UP000070366">
    <property type="component" value="Unassembled WGS sequence"/>
</dbReference>
<evidence type="ECO:0000313" key="1">
    <source>
        <dbReference type="EMBL" id="KXK66904.1"/>
    </source>
</evidence>